<dbReference type="InterPro" id="IPR001789">
    <property type="entry name" value="Sig_transdc_resp-reg_receiver"/>
</dbReference>
<dbReference type="InterPro" id="IPR011006">
    <property type="entry name" value="CheY-like_superfamily"/>
</dbReference>
<sequence length="177" mass="20520">MLQKYYALCVDDDQAVLNQLSAQLEDHFQDFCEFEYAESAEEALEVYFELVEGGHRVWLVICDQIIPDMPGDTLLAKIHEHDNRVVKVLLTGQAGLETTRRAINHSGVSYYFEKPWSRNDLLVVLDKLKSQYEMTFVLNGCDSRVSATEHRDKFRWNISKMSMMTTMKKDDNTHFAS</sequence>
<gene>
    <name evidence="4" type="ORF">CSA56_17710</name>
</gene>
<comment type="caution">
    <text evidence="4">The sequence shown here is derived from an EMBL/GenBank/DDBJ whole genome shotgun (WGS) entry which is preliminary data.</text>
</comment>
<dbReference type="InterPro" id="IPR050595">
    <property type="entry name" value="Bact_response_regulator"/>
</dbReference>
<evidence type="ECO:0000259" key="3">
    <source>
        <dbReference type="PROSITE" id="PS50110"/>
    </source>
</evidence>
<proteinExistence type="predicted"/>
<protein>
    <recommendedName>
        <fullName evidence="3">Response regulatory domain-containing protein</fullName>
    </recommendedName>
</protein>
<evidence type="ECO:0000313" key="5">
    <source>
        <dbReference type="Proteomes" id="UP000230821"/>
    </source>
</evidence>
<evidence type="ECO:0000256" key="2">
    <source>
        <dbReference type="PROSITE-ProRule" id="PRU00169"/>
    </source>
</evidence>
<reference evidence="4 5" key="1">
    <citation type="submission" date="2017-10" db="EMBL/GenBank/DDBJ databases">
        <title>Novel microbial diversity and functional potential in the marine mammal oral microbiome.</title>
        <authorList>
            <person name="Dudek N.K."/>
            <person name="Sun C.L."/>
            <person name="Burstein D."/>
            <person name="Kantor R.S."/>
            <person name="Aliaga Goltsman D.S."/>
            <person name="Bik E.M."/>
            <person name="Thomas B.C."/>
            <person name="Banfield J.F."/>
            <person name="Relman D.A."/>
        </authorList>
    </citation>
    <scope>NUCLEOTIDE SEQUENCE [LARGE SCALE GENOMIC DNA]</scope>
    <source>
        <strain evidence="4">DOLJORAL78_47_16</strain>
    </source>
</reference>
<dbReference type="PANTHER" id="PTHR44591">
    <property type="entry name" value="STRESS RESPONSE REGULATOR PROTEIN 1"/>
    <property type="match status" value="1"/>
</dbReference>
<dbReference type="PROSITE" id="PS50110">
    <property type="entry name" value="RESPONSE_REGULATORY"/>
    <property type="match status" value="1"/>
</dbReference>
<dbReference type="SUPFAM" id="SSF52172">
    <property type="entry name" value="CheY-like"/>
    <property type="match status" value="1"/>
</dbReference>
<dbReference type="Proteomes" id="UP000230821">
    <property type="component" value="Unassembled WGS sequence"/>
</dbReference>
<feature type="modified residue" description="4-aspartylphosphate" evidence="2">
    <location>
        <position position="63"/>
    </location>
</feature>
<accession>A0A2G6K7F2</accession>
<dbReference type="EMBL" id="PDSK01000134">
    <property type="protein sequence ID" value="PIE31648.1"/>
    <property type="molecule type" value="Genomic_DNA"/>
</dbReference>
<organism evidence="4 5">
    <name type="scientific">candidate division KSB3 bacterium</name>
    <dbReference type="NCBI Taxonomy" id="2044937"/>
    <lineage>
        <taxon>Bacteria</taxon>
        <taxon>candidate division KSB3</taxon>
    </lineage>
</organism>
<dbReference type="PANTHER" id="PTHR44591:SF3">
    <property type="entry name" value="RESPONSE REGULATORY DOMAIN-CONTAINING PROTEIN"/>
    <property type="match status" value="1"/>
</dbReference>
<feature type="domain" description="Response regulatory" evidence="3">
    <location>
        <begin position="6"/>
        <end position="129"/>
    </location>
</feature>
<evidence type="ECO:0000313" key="4">
    <source>
        <dbReference type="EMBL" id="PIE31648.1"/>
    </source>
</evidence>
<dbReference type="SMART" id="SM00448">
    <property type="entry name" value="REC"/>
    <property type="match status" value="1"/>
</dbReference>
<dbReference type="GO" id="GO:0000160">
    <property type="term" value="P:phosphorelay signal transduction system"/>
    <property type="evidence" value="ECO:0007669"/>
    <property type="project" value="InterPro"/>
</dbReference>
<evidence type="ECO:0000256" key="1">
    <source>
        <dbReference type="ARBA" id="ARBA00022553"/>
    </source>
</evidence>
<dbReference type="Gene3D" id="3.40.50.2300">
    <property type="match status" value="1"/>
</dbReference>
<name>A0A2G6K7F2_9BACT</name>
<dbReference type="AlphaFoldDB" id="A0A2G6K7F2"/>
<dbReference type="Pfam" id="PF00072">
    <property type="entry name" value="Response_reg"/>
    <property type="match status" value="1"/>
</dbReference>
<keyword evidence="1 2" id="KW-0597">Phosphoprotein</keyword>